<dbReference type="InterPro" id="IPR018711">
    <property type="entry name" value="NAGPA"/>
</dbReference>
<dbReference type="PANTHER" id="PTHR40446">
    <property type="entry name" value="N-ACETYLGLUCOSAMINE-1-PHOSPHODIESTER ALPHA-N-ACETYLGLUCOSAMINIDASE"/>
    <property type="match status" value="1"/>
</dbReference>
<protein>
    <submittedName>
        <fullName evidence="2">Phosphodiester glycosidase family protein</fullName>
    </submittedName>
</protein>
<dbReference type="PANTHER" id="PTHR40446:SF2">
    <property type="entry name" value="N-ACETYLGLUCOSAMINE-1-PHOSPHODIESTER ALPHA-N-ACETYLGLUCOSAMINIDASE"/>
    <property type="match status" value="1"/>
</dbReference>
<dbReference type="SUPFAM" id="SSF49695">
    <property type="entry name" value="gamma-Crystallin-like"/>
    <property type="match status" value="2"/>
</dbReference>
<dbReference type="GO" id="GO:0016798">
    <property type="term" value="F:hydrolase activity, acting on glycosyl bonds"/>
    <property type="evidence" value="ECO:0007669"/>
    <property type="project" value="UniProtKB-KW"/>
</dbReference>
<sequence>MSRWNKWFCFYLWRHRSFFFSKIDFIPFHAGDSQKKNYSGKGVSSFYISSGDCWIDCSFVGDVSVQLQTDSKKYIFSKSQTRLSSYIELNDVVTDITVRGEEPDVCFYQDSDKSGNEHCLLDGVKNAFKSYDSMNGFSSFEIFKKSGNQHKWLKVTDHNGSYIIFPMSDGFTINSLSDFGFNDTVADVEIITETPNACFYEGTHYEGGGFCLDEQSNIPMSYFNDKISSIKIYNNETSFVIGEHYNGGHMAWIATSRENLNAPDYAKFYWNDTISFIEQKNFTPDFCFYTSPGYKGNEYCFKGNVSFRRDWYENDDMESVKLLHPGFLSVFRDVDYHNFAYQYSENVINFGGLNNLISSFIWYPAVKEQPEFSMKKISEIRDKLNSGFPDVTGHVVTITKADKAAFSVPNTLNSTIDCELLKDESKAYHACNEALDRDRQGLSSFDATCQTDSTHNFMKTKIINSGNTLDSGKKYSFPMKTLEEWDAEFPSKVKINANWFDIQGPPGFPYVMPCTDVFGRVVSDGVELTNNLPNPNRNVYEQLDSFAVLKDNDGNQSLKILPHATFKNILSDSSSEKIQQAVGGFIIVSKGKSVKAESIAKSTKPTATGSRSAIGLSEDGKTLYIVQVGSQGKGLNIDQLKHLMKRIGSYTAINLDNSGSSQLIYKDESNGQIIRSEKVDKNPAHQLAYRPIPIFLNIDMPTQ</sequence>
<gene>
    <name evidence="2" type="ORF">J5X90_18460</name>
</gene>
<organism evidence="2 3">
    <name type="scientific">Pseudoalteromonas viridis</name>
    <dbReference type="NCBI Taxonomy" id="339617"/>
    <lineage>
        <taxon>Bacteria</taxon>
        <taxon>Pseudomonadati</taxon>
        <taxon>Pseudomonadota</taxon>
        <taxon>Gammaproteobacteria</taxon>
        <taxon>Alteromonadales</taxon>
        <taxon>Pseudoalteromonadaceae</taxon>
        <taxon>Pseudoalteromonas</taxon>
    </lineage>
</organism>
<dbReference type="Pfam" id="PF09992">
    <property type="entry name" value="NAGPA"/>
    <property type="match status" value="1"/>
</dbReference>
<keyword evidence="3" id="KW-1185">Reference proteome</keyword>
<keyword evidence="2" id="KW-0326">Glycosidase</keyword>
<dbReference type="EMBL" id="CP072425">
    <property type="protein sequence ID" value="QTL35466.1"/>
    <property type="molecule type" value="Genomic_DNA"/>
</dbReference>
<reference evidence="2 3" key="1">
    <citation type="submission" date="2021-03" db="EMBL/GenBank/DDBJ databases">
        <title>Complete Genome of Pseudoalteromonas viridis Strain BBR56, a new biocontrol bacterial candidate.</title>
        <authorList>
            <person name="Handayani D.P."/>
            <person name="Isnansetyo A."/>
            <person name="Istiqomah I."/>
            <person name="Jumina J."/>
        </authorList>
    </citation>
    <scope>NUCLEOTIDE SEQUENCE [LARGE SCALE GENOMIC DNA]</scope>
    <source>
        <strain evidence="2 3">BBR56</strain>
    </source>
</reference>
<accession>A0ABX7V3K4</accession>
<evidence type="ECO:0000259" key="1">
    <source>
        <dbReference type="Pfam" id="PF09992"/>
    </source>
</evidence>
<feature type="domain" description="Phosphodiester glycosidase" evidence="1">
    <location>
        <begin position="549"/>
        <end position="683"/>
    </location>
</feature>
<keyword evidence="2" id="KW-0378">Hydrolase</keyword>
<dbReference type="Proteomes" id="UP000665025">
    <property type="component" value="Chromosome 1"/>
</dbReference>
<evidence type="ECO:0000313" key="3">
    <source>
        <dbReference type="Proteomes" id="UP000665025"/>
    </source>
</evidence>
<evidence type="ECO:0000313" key="2">
    <source>
        <dbReference type="EMBL" id="QTL35466.1"/>
    </source>
</evidence>
<proteinExistence type="predicted"/>
<dbReference type="InterPro" id="IPR011024">
    <property type="entry name" value="G_crystallin-like"/>
</dbReference>
<dbReference type="Gene3D" id="2.60.20.10">
    <property type="entry name" value="Crystallins"/>
    <property type="match status" value="2"/>
</dbReference>
<dbReference type="RefSeq" id="WP_209052348.1">
    <property type="nucleotide sequence ID" value="NZ_CP072425.1"/>
</dbReference>
<name>A0ABX7V3K4_9GAMM</name>
<dbReference type="Pfam" id="PF03995">
    <property type="entry name" value="Inhibitor_I36"/>
    <property type="match status" value="1"/>
</dbReference>